<dbReference type="Proteomes" id="UP000823046">
    <property type="component" value="Unassembled WGS sequence"/>
</dbReference>
<dbReference type="SMART" id="SM01411">
    <property type="entry name" value="Ephrin_rec_like"/>
    <property type="match status" value="10"/>
</dbReference>
<dbReference type="InterPro" id="IPR009030">
    <property type="entry name" value="Growth_fac_rcpt_cys_sf"/>
</dbReference>
<protein>
    <recommendedName>
        <fullName evidence="3">GCC2 and GCC3 domain-containing protein</fullName>
    </recommendedName>
</protein>
<gene>
    <name evidence="1" type="ORF">IE077_001112</name>
</gene>
<feature type="non-terminal residue" evidence="1">
    <location>
        <position position="724"/>
    </location>
</feature>
<evidence type="ECO:0000313" key="2">
    <source>
        <dbReference type="Proteomes" id="UP000823046"/>
    </source>
</evidence>
<comment type="caution">
    <text evidence="1">The sequence shown here is derived from an EMBL/GenBank/DDBJ whole genome shotgun (WGS) entry which is preliminary data.</text>
</comment>
<evidence type="ECO:0008006" key="3">
    <source>
        <dbReference type="Google" id="ProtNLM"/>
    </source>
</evidence>
<dbReference type="Gene3D" id="2.10.50.10">
    <property type="entry name" value="Tumor Necrosis Factor Receptor, subunit A, domain 2"/>
    <property type="match status" value="5"/>
</dbReference>
<organism evidence="1 2">
    <name type="scientific">Cardiosporidium cionae</name>
    <dbReference type="NCBI Taxonomy" id="476202"/>
    <lineage>
        <taxon>Eukaryota</taxon>
        <taxon>Sar</taxon>
        <taxon>Alveolata</taxon>
        <taxon>Apicomplexa</taxon>
        <taxon>Aconoidasida</taxon>
        <taxon>Nephromycida</taxon>
        <taxon>Cardiosporidium</taxon>
    </lineage>
</organism>
<sequence>GYYCTGGASLPTPVRHFTNISAFGYSEYLFDGGDMCPPGYYCPAGSSEPTLCPDLSKTSFALAPDASYCFPCISGFYCQPGQRLLCSSGLVCNGSSTSIQPSNNSSASSFCKKGSYCPAGSSFDNPCFPGTYASDQGQIDCQACLPGFYCNEFGVSTPTPCFSGYECKENSIFPTICKPGTIEVDNICVPCPTSYYCNSYGATEPTGPCAAGFYCSGGASSPMPVDQVYLFNGALNGQCPQGHYCEENAIFPSPCLPGFFQNETMATKCLPCPAGYFCGDFGLINPSGLCSKGYYCKEKASSPTPMDGATGNLCPIGHFCTSGTVSPIGCPIGTYSNKEGAFSCLPCIPGYFCGGNSITPIACLPNRICDSMGLYQVCPAGSIIINKNVLRTDIMTSCQSCPLGFFCRYGQRSPCDEGFLCGLDNINSNTTTDPSFNPRSEFSILRGASLFLSHTNWKTDLSRASGVIECPLGHYCTRGTSFPTPCPFKTYLNRVGGISQSDCLPCSAGEYCSKPGIAKPEVCPRGFYCTSNGLAPIRCPSGTFSTNLSATSPSTCLPCPAGFYCSKEGIADIKDILPCPTGFFCPQRTIKPFPCLIGYYQPVIGAIDRLACLICPEGFTCPEERMDIPLRCEGGFYCPLGSAVGIPCPSGNYCPPGSIIPLLCDKYYECPVGSEYSLCDARVIPPNDDLCADKNLQISILCQPGSFRNTILNKTSTLCSPCPP</sequence>
<proteinExistence type="predicted"/>
<dbReference type="PANTHER" id="PTHR46104">
    <property type="entry name" value="GENE 9195-RELATED-RELATED"/>
    <property type="match status" value="1"/>
</dbReference>
<keyword evidence="2" id="KW-1185">Reference proteome</keyword>
<name>A0ABQ7JG88_9APIC</name>
<dbReference type="PANTHER" id="PTHR46104:SF1">
    <property type="entry name" value="GENE 9195-RELATED"/>
    <property type="match status" value="1"/>
</dbReference>
<feature type="non-terminal residue" evidence="1">
    <location>
        <position position="1"/>
    </location>
</feature>
<accession>A0ABQ7JG88</accession>
<dbReference type="EMBL" id="JADAQX010000005">
    <property type="protein sequence ID" value="KAF8823043.1"/>
    <property type="molecule type" value="Genomic_DNA"/>
</dbReference>
<evidence type="ECO:0000313" key="1">
    <source>
        <dbReference type="EMBL" id="KAF8823043.1"/>
    </source>
</evidence>
<reference evidence="1 2" key="1">
    <citation type="journal article" date="2020" name="bioRxiv">
        <title>Metabolic contributions of an alphaproteobacterial endosymbiont in the apicomplexan Cardiosporidium cionae.</title>
        <authorList>
            <person name="Hunter E.S."/>
            <person name="Paight C.J."/>
            <person name="Lane C.E."/>
        </authorList>
    </citation>
    <scope>NUCLEOTIDE SEQUENCE [LARGE SCALE GENOMIC DNA]</scope>
    <source>
        <strain evidence="1">ESH_2018</strain>
    </source>
</reference>
<dbReference type="SUPFAM" id="SSF57184">
    <property type="entry name" value="Growth factor receptor domain"/>
    <property type="match status" value="2"/>
</dbReference>